<dbReference type="Proteomes" id="UP000186364">
    <property type="component" value="Unassembled WGS sequence"/>
</dbReference>
<dbReference type="EMBL" id="MKIP01000046">
    <property type="protein sequence ID" value="OLP59700.1"/>
    <property type="molecule type" value="Genomic_DNA"/>
</dbReference>
<sequence>MGSGEMKRAFAAEPKGTQTRLQISRVYRRRTHRVRRKSCIDKPRFAVRVIEEDDWVAGPDDAGPLSLA</sequence>
<dbReference type="AlphaFoldDB" id="A0A1Q9AW95"/>
<accession>A0A1Q9AW95</accession>
<gene>
    <name evidence="1" type="ORF">BJF93_07980</name>
</gene>
<comment type="caution">
    <text evidence="1">The sequence shown here is derived from an EMBL/GenBank/DDBJ whole genome shotgun (WGS) entry which is preliminary data.</text>
</comment>
<evidence type="ECO:0000313" key="2">
    <source>
        <dbReference type="Proteomes" id="UP000186364"/>
    </source>
</evidence>
<keyword evidence="2" id="KW-1185">Reference proteome</keyword>
<evidence type="ECO:0000313" key="1">
    <source>
        <dbReference type="EMBL" id="OLP59700.1"/>
    </source>
</evidence>
<reference evidence="1 2" key="1">
    <citation type="submission" date="2016-09" db="EMBL/GenBank/DDBJ databases">
        <title>Rhizobium sp. nov., a novel species isolated from the rice rhizosphere.</title>
        <authorList>
            <person name="Zhao J."/>
            <person name="Zhang X."/>
        </authorList>
    </citation>
    <scope>NUCLEOTIDE SEQUENCE [LARGE SCALE GENOMIC DNA]</scope>
    <source>
        <strain evidence="1 2">1.7048</strain>
    </source>
</reference>
<proteinExistence type="predicted"/>
<organism evidence="1 2">
    <name type="scientific">Xaviernesmea oryzae</name>
    <dbReference type="NCBI Taxonomy" id="464029"/>
    <lineage>
        <taxon>Bacteria</taxon>
        <taxon>Pseudomonadati</taxon>
        <taxon>Pseudomonadota</taxon>
        <taxon>Alphaproteobacteria</taxon>
        <taxon>Hyphomicrobiales</taxon>
        <taxon>Rhizobiaceae</taxon>
        <taxon>Rhizobium/Agrobacterium group</taxon>
        <taxon>Xaviernesmea</taxon>
    </lineage>
</organism>
<protein>
    <submittedName>
        <fullName evidence="1">Uncharacterized protein</fullName>
    </submittedName>
</protein>
<name>A0A1Q9AW95_9HYPH</name>